<organism evidence="3 4">
    <name type="scientific">Pisum sativum</name>
    <name type="common">Garden pea</name>
    <name type="synonym">Lathyrus oleraceus</name>
    <dbReference type="NCBI Taxonomy" id="3888"/>
    <lineage>
        <taxon>Eukaryota</taxon>
        <taxon>Viridiplantae</taxon>
        <taxon>Streptophyta</taxon>
        <taxon>Embryophyta</taxon>
        <taxon>Tracheophyta</taxon>
        <taxon>Spermatophyta</taxon>
        <taxon>Magnoliopsida</taxon>
        <taxon>eudicotyledons</taxon>
        <taxon>Gunneridae</taxon>
        <taxon>Pentapetalae</taxon>
        <taxon>rosids</taxon>
        <taxon>fabids</taxon>
        <taxon>Fabales</taxon>
        <taxon>Fabaceae</taxon>
        <taxon>Papilionoideae</taxon>
        <taxon>50 kb inversion clade</taxon>
        <taxon>NPAAA clade</taxon>
        <taxon>Hologalegina</taxon>
        <taxon>IRL clade</taxon>
        <taxon>Fabeae</taxon>
        <taxon>Lathyrus</taxon>
    </lineage>
</organism>
<evidence type="ECO:0000313" key="4">
    <source>
        <dbReference type="Proteomes" id="UP001058974"/>
    </source>
</evidence>
<name>A0A9D5B4F8_PEA</name>
<proteinExistence type="predicted"/>
<evidence type="ECO:0000259" key="2">
    <source>
        <dbReference type="Pfam" id="PF26130"/>
    </source>
</evidence>
<keyword evidence="4" id="KW-1185">Reference proteome</keyword>
<reference evidence="3 4" key="1">
    <citation type="journal article" date="2022" name="Nat. Genet.">
        <title>Improved pea reference genome and pan-genome highlight genomic features and evolutionary characteristics.</title>
        <authorList>
            <person name="Yang T."/>
            <person name="Liu R."/>
            <person name="Luo Y."/>
            <person name="Hu S."/>
            <person name="Wang D."/>
            <person name="Wang C."/>
            <person name="Pandey M.K."/>
            <person name="Ge S."/>
            <person name="Xu Q."/>
            <person name="Li N."/>
            <person name="Li G."/>
            <person name="Huang Y."/>
            <person name="Saxena R.K."/>
            <person name="Ji Y."/>
            <person name="Li M."/>
            <person name="Yan X."/>
            <person name="He Y."/>
            <person name="Liu Y."/>
            <person name="Wang X."/>
            <person name="Xiang C."/>
            <person name="Varshney R.K."/>
            <person name="Ding H."/>
            <person name="Gao S."/>
            <person name="Zong X."/>
        </authorList>
    </citation>
    <scope>NUCLEOTIDE SEQUENCE [LARGE SCALE GENOMIC DNA]</scope>
    <source>
        <strain evidence="3 4">cv. Zhongwan 6</strain>
    </source>
</reference>
<feature type="region of interest" description="Disordered" evidence="1">
    <location>
        <begin position="140"/>
        <end position="167"/>
    </location>
</feature>
<protein>
    <recommendedName>
        <fullName evidence="2">PB1-like domain-containing protein</fullName>
    </recommendedName>
</protein>
<dbReference type="Gramene" id="Psat03G0435800-T1">
    <property type="protein sequence ID" value="KAI5429741.1"/>
    <property type="gene ID" value="KIW84_034358"/>
</dbReference>
<dbReference type="InterPro" id="IPR058594">
    <property type="entry name" value="PB1-like_dom_pln"/>
</dbReference>
<dbReference type="EMBL" id="JAMSHJ010000003">
    <property type="protein sequence ID" value="KAI5429741.1"/>
    <property type="molecule type" value="Genomic_DNA"/>
</dbReference>
<sequence length="180" mass="20240">MRKGNELLRTKKGDEGFEGDELRSEALKLSYFKICNGVKEIGYLGVLEIWYDFAGTLKELINDSGAIELLNWSKTKGKVHLYIFYHIFQPDIVDVVDVQLVLTYLQPTEQQTEGQPDIPDTDTLPKIPDIDTLLEIPKQNAKKNGSGLNEQRDDSALGCKFDDSDDEVLNDGIDEVFVGV</sequence>
<evidence type="ECO:0000256" key="1">
    <source>
        <dbReference type="SAM" id="MobiDB-lite"/>
    </source>
</evidence>
<comment type="caution">
    <text evidence="3">The sequence shown here is derived from an EMBL/GenBank/DDBJ whole genome shotgun (WGS) entry which is preliminary data.</text>
</comment>
<dbReference type="Proteomes" id="UP001058974">
    <property type="component" value="Chromosome 3"/>
</dbReference>
<accession>A0A9D5B4F8</accession>
<feature type="domain" description="PB1-like" evidence="2">
    <location>
        <begin position="28"/>
        <end position="83"/>
    </location>
</feature>
<dbReference type="Pfam" id="PF26130">
    <property type="entry name" value="PB1-like"/>
    <property type="match status" value="1"/>
</dbReference>
<gene>
    <name evidence="3" type="ORF">KIW84_034358</name>
</gene>
<dbReference type="AlphaFoldDB" id="A0A9D5B4F8"/>
<evidence type="ECO:0000313" key="3">
    <source>
        <dbReference type="EMBL" id="KAI5429741.1"/>
    </source>
</evidence>